<dbReference type="SMART" id="SM00823">
    <property type="entry name" value="PKS_PP"/>
    <property type="match status" value="1"/>
</dbReference>
<keyword evidence="3" id="KW-0808">Transferase</keyword>
<dbReference type="FunFam" id="1.10.1200.10:FF:000007">
    <property type="entry name" value="Probable polyketide synthase pks17"/>
    <property type="match status" value="1"/>
</dbReference>
<evidence type="ECO:0000256" key="2">
    <source>
        <dbReference type="ARBA" id="ARBA00022553"/>
    </source>
</evidence>
<feature type="domain" description="Carrier" evidence="5">
    <location>
        <begin position="94"/>
        <end position="169"/>
    </location>
</feature>
<protein>
    <recommendedName>
        <fullName evidence="5">Carrier domain-containing protein</fullName>
    </recommendedName>
</protein>
<dbReference type="SUPFAM" id="SSF47336">
    <property type="entry name" value="ACP-like"/>
    <property type="match status" value="1"/>
</dbReference>
<dbReference type="EMBL" id="CP073249">
    <property type="protein sequence ID" value="QUF08310.1"/>
    <property type="molecule type" value="Genomic_DNA"/>
</dbReference>
<dbReference type="PROSITE" id="PS00012">
    <property type="entry name" value="PHOSPHOPANTETHEINE"/>
    <property type="match status" value="1"/>
</dbReference>
<dbReference type="GO" id="GO:0006633">
    <property type="term" value="P:fatty acid biosynthetic process"/>
    <property type="evidence" value="ECO:0007669"/>
    <property type="project" value="TreeGrafter"/>
</dbReference>
<dbReference type="GO" id="GO:0004312">
    <property type="term" value="F:fatty acid synthase activity"/>
    <property type="evidence" value="ECO:0007669"/>
    <property type="project" value="TreeGrafter"/>
</dbReference>
<reference evidence="6" key="1">
    <citation type="submission" date="2021-04" db="EMBL/GenBank/DDBJ databases">
        <title>Genomic sequence of Actinosynnema pretiosum subsp. pretiosum ATCC 31280 (C-14919).</title>
        <authorList>
            <person name="Bai L."/>
            <person name="Wang X."/>
            <person name="Xiao Y."/>
        </authorList>
    </citation>
    <scope>NUCLEOTIDE SEQUENCE</scope>
    <source>
        <strain evidence="6">ATCC 31280</strain>
    </source>
</reference>
<evidence type="ECO:0000259" key="5">
    <source>
        <dbReference type="PROSITE" id="PS50075"/>
    </source>
</evidence>
<dbReference type="PANTHER" id="PTHR43775">
    <property type="entry name" value="FATTY ACID SYNTHASE"/>
    <property type="match status" value="1"/>
</dbReference>
<dbReference type="Pfam" id="PF00550">
    <property type="entry name" value="PP-binding"/>
    <property type="match status" value="1"/>
</dbReference>
<dbReference type="InterPro" id="IPR036736">
    <property type="entry name" value="ACP-like_sf"/>
</dbReference>
<dbReference type="PROSITE" id="PS50075">
    <property type="entry name" value="CARRIER"/>
    <property type="match status" value="1"/>
</dbReference>
<dbReference type="InterPro" id="IPR009081">
    <property type="entry name" value="PP-bd_ACP"/>
</dbReference>
<proteinExistence type="predicted"/>
<name>A0AA45R7W6_9PSEU</name>
<keyword evidence="1" id="KW-0596">Phosphopantetheine</keyword>
<gene>
    <name evidence="6" type="ORF">KCV87_33540</name>
</gene>
<dbReference type="Gene3D" id="1.10.1200.10">
    <property type="entry name" value="ACP-like"/>
    <property type="match status" value="1"/>
</dbReference>
<dbReference type="PANTHER" id="PTHR43775:SF51">
    <property type="entry name" value="INACTIVE PHENOLPHTHIOCEROL SYNTHESIS POLYKETIDE SYNTHASE TYPE I PKS1-RELATED"/>
    <property type="match status" value="1"/>
</dbReference>
<sequence length="238" mass="25532">MADRLAAADRDRLRDRGLLPITEVAGAALFDAALRCPAPVVVLAPLDRAATRSGPVPPVLRALLPAAPRRAAEPADHTDLADRLRALGERERDHLLLGVVRSHVASVLGHRDPSAIDRDEAFTDLGFDSLTAVELRNRLADGTGLRLPASLVFDHPTPAVLVKFLRARLTPDAADVVRLKVAEVEALLSGAALDARAKDEAASRLELIARRWRGSAQPDLDGASDEELFRLVDATGKD</sequence>
<keyword evidence="2" id="KW-0597">Phosphoprotein</keyword>
<dbReference type="AlphaFoldDB" id="A0AA45R7W6"/>
<evidence type="ECO:0000256" key="3">
    <source>
        <dbReference type="ARBA" id="ARBA00022679"/>
    </source>
</evidence>
<keyword evidence="4" id="KW-0677">Repeat</keyword>
<organism evidence="6 7">
    <name type="scientific">Actinosynnema pretiosum subsp. pretiosum</name>
    <dbReference type="NCBI Taxonomy" id="103721"/>
    <lineage>
        <taxon>Bacteria</taxon>
        <taxon>Bacillati</taxon>
        <taxon>Actinomycetota</taxon>
        <taxon>Actinomycetes</taxon>
        <taxon>Pseudonocardiales</taxon>
        <taxon>Pseudonocardiaceae</taxon>
        <taxon>Actinosynnema</taxon>
    </lineage>
</organism>
<dbReference type="InterPro" id="IPR006162">
    <property type="entry name" value="Ppantetheine_attach_site"/>
</dbReference>
<evidence type="ECO:0000313" key="7">
    <source>
        <dbReference type="Proteomes" id="UP000677152"/>
    </source>
</evidence>
<dbReference type="Proteomes" id="UP000677152">
    <property type="component" value="Chromosome"/>
</dbReference>
<dbReference type="InterPro" id="IPR020806">
    <property type="entry name" value="PKS_PP-bd"/>
</dbReference>
<dbReference type="InterPro" id="IPR050091">
    <property type="entry name" value="PKS_NRPS_Biosynth_Enz"/>
</dbReference>
<dbReference type="SMART" id="SM01294">
    <property type="entry name" value="PKS_PP_betabranch"/>
    <property type="match status" value="1"/>
</dbReference>
<evidence type="ECO:0000256" key="4">
    <source>
        <dbReference type="ARBA" id="ARBA00022737"/>
    </source>
</evidence>
<dbReference type="Gene3D" id="3.40.50.720">
    <property type="entry name" value="NAD(P)-binding Rossmann-like Domain"/>
    <property type="match status" value="1"/>
</dbReference>
<evidence type="ECO:0000256" key="1">
    <source>
        <dbReference type="ARBA" id="ARBA00022450"/>
    </source>
</evidence>
<evidence type="ECO:0000313" key="6">
    <source>
        <dbReference type="EMBL" id="QUF08310.1"/>
    </source>
</evidence>
<dbReference type="GO" id="GO:0031177">
    <property type="term" value="F:phosphopantetheine binding"/>
    <property type="evidence" value="ECO:0007669"/>
    <property type="project" value="InterPro"/>
</dbReference>
<accession>A0AA45R7W6</accession>